<keyword evidence="1" id="KW-1185">Reference proteome</keyword>
<evidence type="ECO:0000313" key="1">
    <source>
        <dbReference type="Proteomes" id="UP000694850"/>
    </source>
</evidence>
<name>A0AC54Z818_ORYAF</name>
<accession>A0AC54Z818</accession>
<gene>
    <name evidence="2" type="primary">LOC103213163</name>
</gene>
<dbReference type="RefSeq" id="XP_042639401.1">
    <property type="nucleotide sequence ID" value="XM_042783467.1"/>
</dbReference>
<evidence type="ECO:0000313" key="2">
    <source>
        <dbReference type="RefSeq" id="XP_042639401.1"/>
    </source>
</evidence>
<dbReference type="Proteomes" id="UP000694850">
    <property type="component" value="Unplaced"/>
</dbReference>
<organism evidence="1 2">
    <name type="scientific">Orycteropus afer afer</name>
    <dbReference type="NCBI Taxonomy" id="1230840"/>
    <lineage>
        <taxon>Eukaryota</taxon>
        <taxon>Metazoa</taxon>
        <taxon>Chordata</taxon>
        <taxon>Craniata</taxon>
        <taxon>Vertebrata</taxon>
        <taxon>Euteleostomi</taxon>
        <taxon>Mammalia</taxon>
        <taxon>Eutheria</taxon>
        <taxon>Afrotheria</taxon>
        <taxon>Tubulidentata</taxon>
        <taxon>Orycteropodidae</taxon>
        <taxon>Orycteropus</taxon>
    </lineage>
</organism>
<proteinExistence type="predicted"/>
<protein>
    <submittedName>
        <fullName evidence="2">Ferritin heavy chain-like</fullName>
    </submittedName>
</protein>
<reference evidence="2" key="1">
    <citation type="submission" date="2025-08" db="UniProtKB">
        <authorList>
            <consortium name="RefSeq"/>
        </authorList>
    </citation>
    <scope>IDENTIFICATION</scope>
</reference>
<sequence>MTTAHSRVHRKYQQDCEATINQQIHFELYASSVYLSMAYHFYREDVALQNFATYFLSRWREKHEHTEKLLALQNQRGGCVRLGNISRPAADEWGSGLNAMEFAFHLEHSLNHSLLSLYWLAHSMEDMQLCGLLESQ</sequence>